<accession>A0ABS3K6A7</accession>
<organism evidence="2 3">
    <name type="scientific">Roseomonas marmotae</name>
    <dbReference type="NCBI Taxonomy" id="2768161"/>
    <lineage>
        <taxon>Bacteria</taxon>
        <taxon>Pseudomonadati</taxon>
        <taxon>Pseudomonadota</taxon>
        <taxon>Alphaproteobacteria</taxon>
        <taxon>Acetobacterales</taxon>
        <taxon>Roseomonadaceae</taxon>
        <taxon>Roseomonas</taxon>
    </lineage>
</organism>
<evidence type="ECO:0000313" key="2">
    <source>
        <dbReference type="EMBL" id="MBO1072988.1"/>
    </source>
</evidence>
<comment type="caution">
    <text evidence="2">The sequence shown here is derived from an EMBL/GenBank/DDBJ whole genome shotgun (WGS) entry which is preliminary data.</text>
</comment>
<dbReference type="EMBL" id="JACTNF010000001">
    <property type="protein sequence ID" value="MBO1072988.1"/>
    <property type="molecule type" value="Genomic_DNA"/>
</dbReference>
<protein>
    <recommendedName>
        <fullName evidence="4">Rap1a immunity protein domain-containing protein</fullName>
    </recommendedName>
</protein>
<feature type="region of interest" description="Disordered" evidence="1">
    <location>
        <begin position="115"/>
        <end position="137"/>
    </location>
</feature>
<evidence type="ECO:0008006" key="4">
    <source>
        <dbReference type="Google" id="ProtNLM"/>
    </source>
</evidence>
<proteinExistence type="predicted"/>
<dbReference type="Proteomes" id="UP001518990">
    <property type="component" value="Unassembled WGS sequence"/>
</dbReference>
<evidence type="ECO:0000256" key="1">
    <source>
        <dbReference type="SAM" id="MobiDB-lite"/>
    </source>
</evidence>
<keyword evidence="3" id="KW-1185">Reference proteome</keyword>
<gene>
    <name evidence="2" type="ORF">IAI60_00025</name>
</gene>
<name>A0ABS3K6A7_9PROT</name>
<reference evidence="2 3" key="1">
    <citation type="submission" date="2020-09" db="EMBL/GenBank/DDBJ databases">
        <title>Roseomonas.</title>
        <authorList>
            <person name="Zhu W."/>
        </authorList>
    </citation>
    <scope>NUCLEOTIDE SEQUENCE [LARGE SCALE GENOMIC DNA]</scope>
    <source>
        <strain evidence="2 3">1311</strain>
    </source>
</reference>
<evidence type="ECO:0000313" key="3">
    <source>
        <dbReference type="Proteomes" id="UP001518990"/>
    </source>
</evidence>
<sequence length="137" mass="14405">MDRMKRNVLPFLGLAGVAILVISMLPGREPGLSRTMAGFNQPAATISGPLSNLCSGWGHARRDCAAFVRHFMNGLAESRPELGLCVPPPAALAEWTVAALHGVPADEPWAAPLEAALTQARPAPPLPPCAPEKARPT</sequence>
<dbReference type="RefSeq" id="WP_207444620.1">
    <property type="nucleotide sequence ID" value="NZ_CP061091.1"/>
</dbReference>